<evidence type="ECO:0000313" key="1">
    <source>
        <dbReference type="EMBL" id="MCA6067074.1"/>
    </source>
</evidence>
<dbReference type="Gene3D" id="3.30.1810.10">
    <property type="entry name" value="YdfO-like"/>
    <property type="match status" value="1"/>
</dbReference>
<reference evidence="1 2" key="1">
    <citation type="submission" date="2021-09" db="EMBL/GenBank/DDBJ databases">
        <title>Genome sequencing and assembly of Chryseobacterium sp. RG1.</title>
        <authorList>
            <person name="Chhetri G."/>
        </authorList>
    </citation>
    <scope>NUCLEOTIDE SEQUENCE [LARGE SCALE GENOMIC DNA]</scope>
    <source>
        <strain evidence="1 2">RG1</strain>
    </source>
</reference>
<dbReference type="InterPro" id="IPR036696">
    <property type="entry name" value="YdfO-like_sf"/>
</dbReference>
<proteinExistence type="predicted"/>
<dbReference type="EMBL" id="JAERSE020000002">
    <property type="protein sequence ID" value="MCA6067074.1"/>
    <property type="molecule type" value="Genomic_DNA"/>
</dbReference>
<dbReference type="SUPFAM" id="SSF160419">
    <property type="entry name" value="YdfO-like"/>
    <property type="match status" value="1"/>
</dbReference>
<dbReference type="Pfam" id="PF07166">
    <property type="entry name" value="DUF1398"/>
    <property type="match status" value="1"/>
</dbReference>
<keyword evidence="2" id="KW-1185">Reference proteome</keyword>
<dbReference type="RefSeq" id="WP_225687477.1">
    <property type="nucleotide sequence ID" value="NZ_JAERSE020000002.1"/>
</dbReference>
<gene>
    <name evidence="1" type="ORF">JI747_007780</name>
</gene>
<dbReference type="Proteomes" id="UP000618240">
    <property type="component" value="Unassembled WGS sequence"/>
</dbReference>
<accession>A0ABS7ZZB7</accession>
<organism evidence="1 2">
    <name type="scientific">Chryseobacterium tagetis</name>
    <dbReference type="NCBI Taxonomy" id="2801334"/>
    <lineage>
        <taxon>Bacteria</taxon>
        <taxon>Pseudomonadati</taxon>
        <taxon>Bacteroidota</taxon>
        <taxon>Flavobacteriia</taxon>
        <taxon>Flavobacteriales</taxon>
        <taxon>Weeksellaceae</taxon>
        <taxon>Chryseobacterium group</taxon>
        <taxon>Chryseobacterium</taxon>
    </lineage>
</organism>
<protein>
    <submittedName>
        <fullName evidence="1">DUF1398 domain-containing protein</fullName>
    </submittedName>
</protein>
<evidence type="ECO:0000313" key="2">
    <source>
        <dbReference type="Proteomes" id="UP000618240"/>
    </source>
</evidence>
<name>A0ABS7ZZB7_9FLAO</name>
<dbReference type="InterPro" id="IPR009833">
    <property type="entry name" value="DUF1398"/>
</dbReference>
<comment type="caution">
    <text evidence="1">The sequence shown here is derived from an EMBL/GenBank/DDBJ whole genome shotgun (WGS) entry which is preliminary data.</text>
</comment>
<sequence length="129" mass="15145">MFTLEQIENAHSKVKSGADFPKYIQEIKKLGVKSFETWVKDSHTEYYGENDFFTRSEPQYSDLIIVDEADKEKFSQYLKSHQKGETDYMMFCQDCAKTGIEKWIADLEKFTCTYYDKAGNEILLEVIPH</sequence>